<evidence type="ECO:0000313" key="1">
    <source>
        <dbReference type="EMBL" id="CAL1405324.1"/>
    </source>
</evidence>
<gene>
    <name evidence="1" type="ORF">LTRI10_LOCUS45118</name>
</gene>
<dbReference type="EMBL" id="OZ034821">
    <property type="protein sequence ID" value="CAL1405324.1"/>
    <property type="molecule type" value="Genomic_DNA"/>
</dbReference>
<organism evidence="1 2">
    <name type="scientific">Linum trigynum</name>
    <dbReference type="NCBI Taxonomy" id="586398"/>
    <lineage>
        <taxon>Eukaryota</taxon>
        <taxon>Viridiplantae</taxon>
        <taxon>Streptophyta</taxon>
        <taxon>Embryophyta</taxon>
        <taxon>Tracheophyta</taxon>
        <taxon>Spermatophyta</taxon>
        <taxon>Magnoliopsida</taxon>
        <taxon>eudicotyledons</taxon>
        <taxon>Gunneridae</taxon>
        <taxon>Pentapetalae</taxon>
        <taxon>rosids</taxon>
        <taxon>fabids</taxon>
        <taxon>Malpighiales</taxon>
        <taxon>Linaceae</taxon>
        <taxon>Linum</taxon>
    </lineage>
</organism>
<evidence type="ECO:0000313" key="2">
    <source>
        <dbReference type="Proteomes" id="UP001497516"/>
    </source>
</evidence>
<accession>A0AAV2G4Y0</accession>
<dbReference type="AlphaFoldDB" id="A0AAV2G4Y0"/>
<protein>
    <recommendedName>
        <fullName evidence="3">Proteasome assembly chaperone 3</fullName>
    </recommendedName>
</protein>
<keyword evidence="2" id="KW-1185">Reference proteome</keyword>
<dbReference type="Proteomes" id="UP001497516">
    <property type="component" value="Chromosome 8"/>
</dbReference>
<name>A0AAV2G4Y0_9ROSI</name>
<reference evidence="1 2" key="1">
    <citation type="submission" date="2024-04" db="EMBL/GenBank/DDBJ databases">
        <authorList>
            <person name="Fracassetti M."/>
        </authorList>
    </citation>
    <scope>NUCLEOTIDE SEQUENCE [LARGE SCALE GENOMIC DNA]</scope>
</reference>
<sequence>MEIQTNSNVFKFPHPNDPLVISVTKCGIYPVLASQILHLLNSKGTAQLSLFSGRNICGEEDSQLLYVDLLTGSCREFFHVLRYNLYMVLNNIKSAAKNRWDNVGP</sequence>
<proteinExistence type="predicted"/>
<evidence type="ECO:0008006" key="3">
    <source>
        <dbReference type="Google" id="ProtNLM"/>
    </source>
</evidence>